<evidence type="ECO:0000313" key="2">
    <source>
        <dbReference type="EMBL" id="JAD87451.1"/>
    </source>
</evidence>
<name>A0A0A9DI14_ARUDO</name>
<sequence>MAKGDDALARKRNKVRRKRLRSSENAVSERVAAIIASKRRRKSGKRRACEGMCFSLVSRCNIRNLLPSEPL</sequence>
<protein>
    <submittedName>
        <fullName evidence="2">Uncharacterized protein</fullName>
    </submittedName>
</protein>
<proteinExistence type="predicted"/>
<reference evidence="2" key="2">
    <citation type="journal article" date="2015" name="Data Brief">
        <title>Shoot transcriptome of the giant reed, Arundo donax.</title>
        <authorList>
            <person name="Barrero R.A."/>
            <person name="Guerrero F.D."/>
            <person name="Moolhuijzen P."/>
            <person name="Goolsby J.A."/>
            <person name="Tidwell J."/>
            <person name="Bellgard S.E."/>
            <person name="Bellgard M.I."/>
        </authorList>
    </citation>
    <scope>NUCLEOTIDE SEQUENCE</scope>
    <source>
        <tissue evidence="2">Shoot tissue taken approximately 20 cm above the soil surface</tissue>
    </source>
</reference>
<evidence type="ECO:0000256" key="1">
    <source>
        <dbReference type="SAM" id="MobiDB-lite"/>
    </source>
</evidence>
<feature type="region of interest" description="Disordered" evidence="1">
    <location>
        <begin position="1"/>
        <end position="26"/>
    </location>
</feature>
<reference evidence="2" key="1">
    <citation type="submission" date="2014-09" db="EMBL/GenBank/DDBJ databases">
        <authorList>
            <person name="Magalhaes I.L.F."/>
            <person name="Oliveira U."/>
            <person name="Santos F.R."/>
            <person name="Vidigal T.H.D.A."/>
            <person name="Brescovit A.D."/>
            <person name="Santos A.J."/>
        </authorList>
    </citation>
    <scope>NUCLEOTIDE SEQUENCE</scope>
    <source>
        <tissue evidence="2">Shoot tissue taken approximately 20 cm above the soil surface</tissue>
    </source>
</reference>
<accession>A0A0A9DI14</accession>
<dbReference type="EMBL" id="GBRH01210444">
    <property type="protein sequence ID" value="JAD87451.1"/>
    <property type="molecule type" value="Transcribed_RNA"/>
</dbReference>
<organism evidence="2">
    <name type="scientific">Arundo donax</name>
    <name type="common">Giant reed</name>
    <name type="synonym">Donax arundinaceus</name>
    <dbReference type="NCBI Taxonomy" id="35708"/>
    <lineage>
        <taxon>Eukaryota</taxon>
        <taxon>Viridiplantae</taxon>
        <taxon>Streptophyta</taxon>
        <taxon>Embryophyta</taxon>
        <taxon>Tracheophyta</taxon>
        <taxon>Spermatophyta</taxon>
        <taxon>Magnoliopsida</taxon>
        <taxon>Liliopsida</taxon>
        <taxon>Poales</taxon>
        <taxon>Poaceae</taxon>
        <taxon>PACMAD clade</taxon>
        <taxon>Arundinoideae</taxon>
        <taxon>Arundineae</taxon>
        <taxon>Arundo</taxon>
    </lineage>
</organism>
<dbReference type="AlphaFoldDB" id="A0A0A9DI14"/>
<feature type="compositionally biased region" description="Basic residues" evidence="1">
    <location>
        <begin position="10"/>
        <end position="20"/>
    </location>
</feature>